<organism evidence="1 2">
    <name type="scientific">Paenibacillus apiarius</name>
    <dbReference type="NCBI Taxonomy" id="46240"/>
    <lineage>
        <taxon>Bacteria</taxon>
        <taxon>Bacillati</taxon>
        <taxon>Bacillota</taxon>
        <taxon>Bacilli</taxon>
        <taxon>Bacillales</taxon>
        <taxon>Paenibacillaceae</taxon>
        <taxon>Paenibacillus</taxon>
    </lineage>
</organism>
<name>A0ABT4DUS9_9BACL</name>
<comment type="caution">
    <text evidence="1">The sequence shown here is derived from an EMBL/GenBank/DDBJ whole genome shotgun (WGS) entry which is preliminary data.</text>
</comment>
<keyword evidence="2" id="KW-1185">Reference proteome</keyword>
<dbReference type="RefSeq" id="WP_254912071.1">
    <property type="nucleotide sequence ID" value="NZ_JAMDLV010000010.1"/>
</dbReference>
<evidence type="ECO:0000313" key="2">
    <source>
        <dbReference type="Proteomes" id="UP001207626"/>
    </source>
</evidence>
<dbReference type="Proteomes" id="UP001207626">
    <property type="component" value="Unassembled WGS sequence"/>
</dbReference>
<accession>A0ABT4DUS9</accession>
<dbReference type="EMBL" id="JAMDLW010000015">
    <property type="protein sequence ID" value="MCY9520530.1"/>
    <property type="molecule type" value="Genomic_DNA"/>
</dbReference>
<reference evidence="1 2" key="1">
    <citation type="submission" date="2022-05" db="EMBL/GenBank/DDBJ databases">
        <title>Genome Sequencing of Bee-Associated Microbes.</title>
        <authorList>
            <person name="Dunlap C."/>
        </authorList>
    </citation>
    <scope>NUCLEOTIDE SEQUENCE [LARGE SCALE GENOMIC DNA]</scope>
    <source>
        <strain evidence="1 2">NRRL NRS-1438</strain>
    </source>
</reference>
<proteinExistence type="predicted"/>
<protein>
    <submittedName>
        <fullName evidence="1">Uncharacterized protein</fullName>
    </submittedName>
</protein>
<sequence>MKKIISGLILTLSIGFLNHSHAIAGALVKSEEDVRPLEVVYKDGCTSSDG</sequence>
<evidence type="ECO:0000313" key="1">
    <source>
        <dbReference type="EMBL" id="MCY9520530.1"/>
    </source>
</evidence>
<gene>
    <name evidence="1" type="ORF">M5X09_12705</name>
</gene>